<proteinExistence type="predicted"/>
<dbReference type="Proteomes" id="UP000190890">
    <property type="component" value="Unassembled WGS sequence"/>
</dbReference>
<dbReference type="RefSeq" id="WP_077845634.1">
    <property type="nucleotide sequence ID" value="NZ_LZZM01000020.1"/>
</dbReference>
<gene>
    <name evidence="2" type="ORF">CLPUN_03220</name>
</gene>
<evidence type="ECO:0000256" key="1">
    <source>
        <dbReference type="SAM" id="Coils"/>
    </source>
</evidence>
<dbReference type="AlphaFoldDB" id="A0A1S8TX68"/>
<organism evidence="2 3">
    <name type="scientific">Clostridium puniceum</name>
    <dbReference type="NCBI Taxonomy" id="29367"/>
    <lineage>
        <taxon>Bacteria</taxon>
        <taxon>Bacillati</taxon>
        <taxon>Bacillota</taxon>
        <taxon>Clostridia</taxon>
        <taxon>Eubacteriales</taxon>
        <taxon>Clostridiaceae</taxon>
        <taxon>Clostridium</taxon>
    </lineage>
</organism>
<evidence type="ECO:0000313" key="3">
    <source>
        <dbReference type="Proteomes" id="UP000190890"/>
    </source>
</evidence>
<evidence type="ECO:0000313" key="2">
    <source>
        <dbReference type="EMBL" id="OOM82321.1"/>
    </source>
</evidence>
<keyword evidence="3" id="KW-1185">Reference proteome</keyword>
<dbReference type="STRING" id="29367.CLPUN_03220"/>
<reference evidence="2 3" key="1">
    <citation type="submission" date="2016-05" db="EMBL/GenBank/DDBJ databases">
        <title>Microbial solvent formation.</title>
        <authorList>
            <person name="Poehlein A."/>
            <person name="Montoya Solano J.D."/>
            <person name="Flitsch S."/>
            <person name="Krabben P."/>
            <person name="Duerre P."/>
            <person name="Daniel R."/>
        </authorList>
    </citation>
    <scope>NUCLEOTIDE SEQUENCE [LARGE SCALE GENOMIC DNA]</scope>
    <source>
        <strain evidence="2 3">DSM 2619</strain>
    </source>
</reference>
<name>A0A1S8TX68_9CLOT</name>
<comment type="caution">
    <text evidence="2">The sequence shown here is derived from an EMBL/GenBank/DDBJ whole genome shotgun (WGS) entry which is preliminary data.</text>
</comment>
<keyword evidence="1" id="KW-0175">Coiled coil</keyword>
<dbReference type="InterPro" id="IPR009636">
    <property type="entry name" value="SCAF"/>
</dbReference>
<dbReference type="EMBL" id="LZZM01000020">
    <property type="protein sequence ID" value="OOM82321.1"/>
    <property type="molecule type" value="Genomic_DNA"/>
</dbReference>
<accession>A0A1S8TX68</accession>
<dbReference type="OrthoDB" id="2365850at2"/>
<dbReference type="Pfam" id="PF06810">
    <property type="entry name" value="Phage_scaffold"/>
    <property type="match status" value="1"/>
</dbReference>
<protein>
    <submittedName>
        <fullName evidence="2">Phage minor structural protein GP20</fullName>
    </submittedName>
</protein>
<sequence>MEWLRKLLEGAKKKDDGTIDIDGLMKSINTEFPKNAVPKSTYNELSEQLKTANGTITDLKKNNKDNEELQKTIKTHEDTIVTLESNSSNLKKEYALKDKLKDLGVKDADYLIYKHGGIDKFTYDKDDNLIGLEDTIKSYKESMPHIFTTGKTETNYDPASGGEYKGANPFAKETFNLTEQGKLLISNPAQAKELAGAAGVTLDI</sequence>
<feature type="coiled-coil region" evidence="1">
    <location>
        <begin position="42"/>
        <end position="93"/>
    </location>
</feature>